<gene>
    <name evidence="4" type="ORF">BDK89_3700</name>
</gene>
<dbReference type="GO" id="GO:1990281">
    <property type="term" value="C:efflux pump complex"/>
    <property type="evidence" value="ECO:0007669"/>
    <property type="project" value="TreeGrafter"/>
</dbReference>
<evidence type="ECO:0000313" key="4">
    <source>
        <dbReference type="EMBL" id="TDT18086.1"/>
    </source>
</evidence>
<dbReference type="Pfam" id="PF25967">
    <property type="entry name" value="RND-MFP_C"/>
    <property type="match status" value="1"/>
</dbReference>
<protein>
    <submittedName>
        <fullName evidence="4">Multidrug efflux pump subunit AcrA (Membrane-fusion protein)</fullName>
    </submittedName>
</protein>
<dbReference type="EMBL" id="SOAU01000001">
    <property type="protein sequence ID" value="TDT18086.1"/>
    <property type="molecule type" value="Genomic_DNA"/>
</dbReference>
<name>A0A4R7I5K9_9ACTN</name>
<feature type="domain" description="Multidrug resistance protein MdtA-like C-terminal permuted SH3" evidence="3">
    <location>
        <begin position="291"/>
        <end position="348"/>
    </location>
</feature>
<evidence type="ECO:0000256" key="1">
    <source>
        <dbReference type="SAM" id="Phobius"/>
    </source>
</evidence>
<keyword evidence="1" id="KW-1133">Transmembrane helix</keyword>
<accession>A0A4R7I5K9</accession>
<dbReference type="InterPro" id="IPR058627">
    <property type="entry name" value="MdtA-like_C"/>
</dbReference>
<dbReference type="InterPro" id="IPR036366">
    <property type="entry name" value="PGBDSf"/>
</dbReference>
<reference evidence="4 5" key="1">
    <citation type="submission" date="2019-03" db="EMBL/GenBank/DDBJ databases">
        <title>Sequencing the genomes of 1000 actinobacteria strains.</title>
        <authorList>
            <person name="Klenk H.-P."/>
        </authorList>
    </citation>
    <scope>NUCLEOTIDE SEQUENCE [LARGE SCALE GENOMIC DNA]</scope>
    <source>
        <strain evidence="4 5">DSM 18936</strain>
    </source>
</reference>
<feature type="transmembrane region" description="Helical" evidence="1">
    <location>
        <begin position="12"/>
        <end position="33"/>
    </location>
</feature>
<keyword evidence="5" id="KW-1185">Reference proteome</keyword>
<keyword evidence="1" id="KW-0472">Membrane</keyword>
<evidence type="ECO:0000259" key="3">
    <source>
        <dbReference type="Pfam" id="PF25967"/>
    </source>
</evidence>
<evidence type="ECO:0000259" key="2">
    <source>
        <dbReference type="Pfam" id="PF01471"/>
    </source>
</evidence>
<evidence type="ECO:0000313" key="5">
    <source>
        <dbReference type="Proteomes" id="UP000294558"/>
    </source>
</evidence>
<dbReference type="InterPro" id="IPR036365">
    <property type="entry name" value="PGBD-like_sf"/>
</dbReference>
<comment type="caution">
    <text evidence="4">The sequence shown here is derived from an EMBL/GenBank/DDBJ whole genome shotgun (WGS) entry which is preliminary data.</text>
</comment>
<dbReference type="AlphaFoldDB" id="A0A4R7I5K9"/>
<dbReference type="Gene3D" id="2.40.420.20">
    <property type="match status" value="1"/>
</dbReference>
<dbReference type="InterPro" id="IPR002477">
    <property type="entry name" value="Peptidoglycan-bd-like"/>
</dbReference>
<dbReference type="SUPFAM" id="SSF47090">
    <property type="entry name" value="PGBD-like"/>
    <property type="match status" value="1"/>
</dbReference>
<dbReference type="RefSeq" id="WP_133870325.1">
    <property type="nucleotide sequence ID" value="NZ_SOAU01000001.1"/>
</dbReference>
<dbReference type="Pfam" id="PF01471">
    <property type="entry name" value="PG_binding_1"/>
    <property type="match status" value="1"/>
</dbReference>
<dbReference type="Proteomes" id="UP000294558">
    <property type="component" value="Unassembled WGS sequence"/>
</dbReference>
<dbReference type="Gene3D" id="1.10.101.10">
    <property type="entry name" value="PGBD-like superfamily/PGBD"/>
    <property type="match status" value="1"/>
</dbReference>
<organism evidence="4 5">
    <name type="scientific">Ilumatobacter fluminis</name>
    <dbReference type="NCBI Taxonomy" id="467091"/>
    <lineage>
        <taxon>Bacteria</taxon>
        <taxon>Bacillati</taxon>
        <taxon>Actinomycetota</taxon>
        <taxon>Acidimicrobiia</taxon>
        <taxon>Acidimicrobiales</taxon>
        <taxon>Ilumatobacteraceae</taxon>
        <taxon>Ilumatobacter</taxon>
    </lineage>
</organism>
<proteinExistence type="predicted"/>
<keyword evidence="1" id="KW-0812">Transmembrane</keyword>
<dbReference type="PANTHER" id="PTHR30469">
    <property type="entry name" value="MULTIDRUG RESISTANCE PROTEIN MDTA"/>
    <property type="match status" value="1"/>
</dbReference>
<sequence>MQHRSITRWIGRSLGLILAAVVVVAGVVGFLRWRESARDDDAEVAVDEEAPSISEASVRTLDESYDAEGSLVYQAAVDVSSPVSGTVLQIASPGDLPSPGDVIARVDDTAVVWLDGELPAWRSLTIGDEGTDVEQLETALVALGFDDFDVTVDEEYTWATSQMVEAWQESIGVEPTGDVELGTVVFAAGNTRIASTSVAVGDAADGVLLSVGTDERVVTFDAAPADAVHLDVGTAVAVSLPDGGDTTAIVESIDEGADTWSVTAAVDATIELPERDTLDVDVSWDVTIAADVVTIPSSGLLRLDDGTYVVDVVDDDGSLDRRVVSTGASVGTRTVVESGLAPGDQIIVL</sequence>
<feature type="domain" description="Peptidoglycan binding-like" evidence="2">
    <location>
        <begin position="130"/>
        <end position="180"/>
    </location>
</feature>
<dbReference type="GO" id="GO:0015562">
    <property type="term" value="F:efflux transmembrane transporter activity"/>
    <property type="evidence" value="ECO:0007669"/>
    <property type="project" value="TreeGrafter"/>
</dbReference>
<dbReference type="OrthoDB" id="3268648at2"/>